<name>A0ACB9MCP0_9MYRT</name>
<reference evidence="2" key="1">
    <citation type="journal article" date="2023" name="Front. Plant Sci.">
        <title>Chromosomal-level genome assembly of Melastoma candidum provides insights into trichome evolution.</title>
        <authorList>
            <person name="Zhong Y."/>
            <person name="Wu W."/>
            <person name="Sun C."/>
            <person name="Zou P."/>
            <person name="Liu Y."/>
            <person name="Dai S."/>
            <person name="Zhou R."/>
        </authorList>
    </citation>
    <scope>NUCLEOTIDE SEQUENCE [LARGE SCALE GENOMIC DNA]</scope>
</reference>
<comment type="caution">
    <text evidence="1">The sequence shown here is derived from an EMBL/GenBank/DDBJ whole genome shotgun (WGS) entry which is preliminary data.</text>
</comment>
<evidence type="ECO:0000313" key="1">
    <source>
        <dbReference type="EMBL" id="KAI4321828.1"/>
    </source>
</evidence>
<dbReference type="EMBL" id="CM042889">
    <property type="protein sequence ID" value="KAI4321828.1"/>
    <property type="molecule type" value="Genomic_DNA"/>
</dbReference>
<accession>A0ACB9MCP0</accession>
<protein>
    <submittedName>
        <fullName evidence="1">Uncharacterized protein</fullName>
    </submittedName>
</protein>
<dbReference type="Proteomes" id="UP001057402">
    <property type="component" value="Chromosome 10"/>
</dbReference>
<keyword evidence="2" id="KW-1185">Reference proteome</keyword>
<gene>
    <name evidence="1" type="ORF">MLD38_035162</name>
</gene>
<sequence length="724" mass="81145">METTGAAPLFMILFVLTIFTEVTARLIPSHSLSLVSDGIDAVQQKNESIPLIFLPGAVSIDDASEACQQLYGFLPCSSSMLGHLFLVVVYEYLLFHGETYLASGSEQIFKLLGPGIFGASAFQVLEALPESLILLASGLLNSKETAQEYVVSGVGLLAGSSILLLTLLWGTCVILGSRDFCEETEVALPNPDSSSSRKLQWLQFFSSLKRCGVITDMETSYTARVMALSVIPFVTIQLMKLFSEPSAQDVIMLGSFSVSVVWLMLFFFYQVFQPYIQTRRLEYVKHAHLVRRILRHVQKRALGRLLTDEGTPNVEAIRRLFEEIDQDNDDAISLTELKELLVEVNFKHTHVSREEAVEEVMREFDVDGNRSISKEEFVQGFSNWLQQAKHETGEQSRRDLLQPIIQNKREERKLKQQFVFEILRRVKSKSVEGLLTESGTPDESAIRSLFERVDVNGDNSISQSELKDLVRGIQFGDASFDVDEIVVKIIEVFGKSGEGMISGEDFVTGMTGWLNMYHAGKNNKKPSQMLQSEGREDDFYQRTWQQTDKLVDEDRDERAGGDNSFWKWVRSVSLCLFGIAMLSVLAEPLIESVQNFSESANIPSFYVSFVLVPLATNAREAVSAVKETRRKKPRTTSLTFSEIYGGVIMSNIQGLTVLLALVYFRGLTWEFSAEVLVVLIICGVMGGFAGFRSTFPVWTSVLAFLAYPVSLGLVYLLDYVLNYS</sequence>
<organism evidence="1 2">
    <name type="scientific">Melastoma candidum</name>
    <dbReference type="NCBI Taxonomy" id="119954"/>
    <lineage>
        <taxon>Eukaryota</taxon>
        <taxon>Viridiplantae</taxon>
        <taxon>Streptophyta</taxon>
        <taxon>Embryophyta</taxon>
        <taxon>Tracheophyta</taxon>
        <taxon>Spermatophyta</taxon>
        <taxon>Magnoliopsida</taxon>
        <taxon>eudicotyledons</taxon>
        <taxon>Gunneridae</taxon>
        <taxon>Pentapetalae</taxon>
        <taxon>rosids</taxon>
        <taxon>malvids</taxon>
        <taxon>Myrtales</taxon>
        <taxon>Melastomataceae</taxon>
        <taxon>Melastomatoideae</taxon>
        <taxon>Melastomateae</taxon>
        <taxon>Melastoma</taxon>
    </lineage>
</organism>
<evidence type="ECO:0000313" key="2">
    <source>
        <dbReference type="Proteomes" id="UP001057402"/>
    </source>
</evidence>
<proteinExistence type="predicted"/>